<dbReference type="OrthoDB" id="9946261at2"/>
<sequence length="61" mass="7075">MNIRSAFSLAVIAILSCSQKKNGYEIDCNFEKKQAQNQFNYKIIPGTFFQDQGMIIWGRRI</sequence>
<dbReference type="Proteomes" id="UP000256769">
    <property type="component" value="Unassembled WGS sequence"/>
</dbReference>
<evidence type="ECO:0000313" key="2">
    <source>
        <dbReference type="Proteomes" id="UP000256769"/>
    </source>
</evidence>
<dbReference type="RefSeq" id="WP_115962643.1">
    <property type="nucleotide sequence ID" value="NZ_CBCRVL010000014.1"/>
</dbReference>
<dbReference type="PROSITE" id="PS51257">
    <property type="entry name" value="PROKAR_LIPOPROTEIN"/>
    <property type="match status" value="1"/>
</dbReference>
<name>A0A3D9CHS6_9FLAO</name>
<dbReference type="EMBL" id="QNUE01000015">
    <property type="protein sequence ID" value="REC65333.1"/>
    <property type="molecule type" value="Genomic_DNA"/>
</dbReference>
<accession>A0A3D9CHS6</accession>
<reference evidence="1 2" key="1">
    <citation type="journal article" date="2007" name="Int. J. Syst. Evol. Microbiol.">
        <title>Chryseobacterium flavum sp. nov., isolated from polluted soil.</title>
        <authorList>
            <person name="Zhou Y."/>
            <person name="Dong J."/>
            <person name="Wang X."/>
            <person name="Huang X."/>
            <person name="Zhang K.Y."/>
            <person name="Zhang Y.Q."/>
            <person name="Guo Y.F."/>
            <person name="Lai R."/>
            <person name="Li W.J."/>
        </authorList>
    </citation>
    <scope>NUCLEOTIDE SEQUENCE [LARGE SCALE GENOMIC DNA]</scope>
    <source>
        <strain evidence="1 2">KCTC 12877</strain>
    </source>
</reference>
<comment type="caution">
    <text evidence="1">The sequence shown here is derived from an EMBL/GenBank/DDBJ whole genome shotgun (WGS) entry which is preliminary data.</text>
</comment>
<keyword evidence="2" id="KW-1185">Reference proteome</keyword>
<gene>
    <name evidence="1" type="ORF">DRF59_16440</name>
</gene>
<evidence type="ECO:0000313" key="1">
    <source>
        <dbReference type="EMBL" id="REC65333.1"/>
    </source>
</evidence>
<organism evidence="1 2">
    <name type="scientific">Chryseobacterium flavum</name>
    <dbReference type="NCBI Taxonomy" id="415851"/>
    <lineage>
        <taxon>Bacteria</taxon>
        <taxon>Pseudomonadati</taxon>
        <taxon>Bacteroidota</taxon>
        <taxon>Flavobacteriia</taxon>
        <taxon>Flavobacteriales</taxon>
        <taxon>Weeksellaceae</taxon>
        <taxon>Chryseobacterium group</taxon>
        <taxon>Chryseobacterium</taxon>
    </lineage>
</organism>
<dbReference type="AlphaFoldDB" id="A0A3D9CHS6"/>
<proteinExistence type="predicted"/>
<protein>
    <submittedName>
        <fullName evidence="1">Uncharacterized protein</fullName>
    </submittedName>
</protein>